<protein>
    <submittedName>
        <fullName evidence="2">Terminase</fullName>
    </submittedName>
</protein>
<feature type="region of interest" description="Disordered" evidence="1">
    <location>
        <begin position="217"/>
        <end position="243"/>
    </location>
</feature>
<accession>A0ABR8RP82</accession>
<dbReference type="EMBL" id="JACSQQ010000005">
    <property type="protein sequence ID" value="MBD7949600.1"/>
    <property type="molecule type" value="Genomic_DNA"/>
</dbReference>
<sequence length="561" mass="62797">MTTFIVPSFDEEPWPSLGGPICDLIEERAVFGPGSLKGEPARLDDEKRAAIWKAYEVYPRGHELAGRRRFRRVRISWRKGTAKTEFGGWVAFVELHSEGPVRFDGWDADGNPVGRPVRDPYIPLLATTQEQVMELAYGVLYTVCTEGPDADLFDSSLERIIRLGERGADGKAVPLAGSPNARDGARTTFQYYDETHRLNSPTALSAYEAMEANLPKRPLDDPWSLGTTTAGEPGKGSVAEKDKDEAELISKGEVDEPELFYFHREAGTHDPTTGKEYDLSVMADRIEAIREASGPSVAAWSDLRGIAKQWDRPRADPRYLERTWLNRWTQAEAQAFDARRWKDELAKVGATIPRRVRRKVTLGFDGSRWKDTTGLVVTDIETGLQQKFGLWVPDYADESPDGTPEVRVHEVNEGVDEAFKVFDVVRMYLDPAQGWDEQGATWAGKYGPKKVLFFYTDSRNLRRTAEMCRSYAGAIKAGEVTNDGDEDLASHIANAQKREIKMVDDEGQPLWVMSKERHDSLNKIDLAMAGGLSWQARLDAIASGVSTASSYFYTASTTRRR</sequence>
<organism evidence="2 3">
    <name type="scientific">Oerskovia rustica</name>
    <dbReference type="NCBI Taxonomy" id="2762237"/>
    <lineage>
        <taxon>Bacteria</taxon>
        <taxon>Bacillati</taxon>
        <taxon>Actinomycetota</taxon>
        <taxon>Actinomycetes</taxon>
        <taxon>Micrococcales</taxon>
        <taxon>Cellulomonadaceae</taxon>
        <taxon>Oerskovia</taxon>
    </lineage>
</organism>
<gene>
    <name evidence="2" type="ORF">H9652_04145</name>
</gene>
<evidence type="ECO:0000313" key="2">
    <source>
        <dbReference type="EMBL" id="MBD7949600.1"/>
    </source>
</evidence>
<dbReference type="RefSeq" id="WP_191795008.1">
    <property type="nucleotide sequence ID" value="NZ_JACSQQ010000005.1"/>
</dbReference>
<dbReference type="Proteomes" id="UP000641803">
    <property type="component" value="Unassembled WGS sequence"/>
</dbReference>
<reference evidence="2 3" key="1">
    <citation type="submission" date="2020-08" db="EMBL/GenBank/DDBJ databases">
        <title>A Genomic Blueprint of the Chicken Gut Microbiome.</title>
        <authorList>
            <person name="Gilroy R."/>
            <person name="Ravi A."/>
            <person name="Getino M."/>
            <person name="Pursley I."/>
            <person name="Horton D.L."/>
            <person name="Alikhan N.-F."/>
            <person name="Baker D."/>
            <person name="Gharbi K."/>
            <person name="Hall N."/>
            <person name="Watson M."/>
            <person name="Adriaenssens E.M."/>
            <person name="Foster-Nyarko E."/>
            <person name="Jarju S."/>
            <person name="Secka A."/>
            <person name="Antonio M."/>
            <person name="Oren A."/>
            <person name="Chaudhuri R."/>
            <person name="La Ragione R.M."/>
            <person name="Hildebrand F."/>
            <person name="Pallen M.J."/>
        </authorList>
    </citation>
    <scope>NUCLEOTIDE SEQUENCE [LARGE SCALE GENOMIC DNA]</scope>
    <source>
        <strain evidence="2 3">Sa4CUA1</strain>
    </source>
</reference>
<keyword evidence="3" id="KW-1185">Reference proteome</keyword>
<proteinExistence type="predicted"/>
<comment type="caution">
    <text evidence="2">The sequence shown here is derived from an EMBL/GenBank/DDBJ whole genome shotgun (WGS) entry which is preliminary data.</text>
</comment>
<evidence type="ECO:0000256" key="1">
    <source>
        <dbReference type="SAM" id="MobiDB-lite"/>
    </source>
</evidence>
<evidence type="ECO:0000313" key="3">
    <source>
        <dbReference type="Proteomes" id="UP000641803"/>
    </source>
</evidence>
<name>A0ABR8RP82_9CELL</name>